<dbReference type="EMBL" id="OZ034822">
    <property type="protein sequence ID" value="CAL1412787.1"/>
    <property type="molecule type" value="Genomic_DNA"/>
</dbReference>
<protein>
    <submittedName>
        <fullName evidence="1">Uncharacterized protein</fullName>
    </submittedName>
</protein>
<proteinExistence type="predicted"/>
<reference evidence="1 2" key="1">
    <citation type="submission" date="2024-04" db="EMBL/GenBank/DDBJ databases">
        <authorList>
            <person name="Fracassetti M."/>
        </authorList>
    </citation>
    <scope>NUCLEOTIDE SEQUENCE [LARGE SCALE GENOMIC DNA]</scope>
</reference>
<accession>A0AAV2GQN6</accession>
<evidence type="ECO:0000313" key="2">
    <source>
        <dbReference type="Proteomes" id="UP001497516"/>
    </source>
</evidence>
<dbReference type="AlphaFoldDB" id="A0AAV2GQN6"/>
<gene>
    <name evidence="1" type="ORF">LTRI10_LOCUS52057</name>
</gene>
<evidence type="ECO:0000313" key="1">
    <source>
        <dbReference type="EMBL" id="CAL1412787.1"/>
    </source>
</evidence>
<organism evidence="1 2">
    <name type="scientific">Linum trigynum</name>
    <dbReference type="NCBI Taxonomy" id="586398"/>
    <lineage>
        <taxon>Eukaryota</taxon>
        <taxon>Viridiplantae</taxon>
        <taxon>Streptophyta</taxon>
        <taxon>Embryophyta</taxon>
        <taxon>Tracheophyta</taxon>
        <taxon>Spermatophyta</taxon>
        <taxon>Magnoliopsida</taxon>
        <taxon>eudicotyledons</taxon>
        <taxon>Gunneridae</taxon>
        <taxon>Pentapetalae</taxon>
        <taxon>rosids</taxon>
        <taxon>fabids</taxon>
        <taxon>Malpighiales</taxon>
        <taxon>Linaceae</taxon>
        <taxon>Linum</taxon>
    </lineage>
</organism>
<sequence length="100" mass="11301">MGSRNLNLDLDRAAAELEWGLRLEEGGGREEADEQQARDVQTELTLGPSHLSAASQAHSFAQLELAYTNMQMKGLRLKWAEVRRKEGNKSSEWGKTQIRF</sequence>
<keyword evidence="2" id="KW-1185">Reference proteome</keyword>
<dbReference type="Proteomes" id="UP001497516">
    <property type="component" value="Chromosome 9"/>
</dbReference>
<name>A0AAV2GQN6_9ROSI</name>